<dbReference type="SUPFAM" id="SSF158682">
    <property type="entry name" value="TerB-like"/>
    <property type="match status" value="1"/>
</dbReference>
<dbReference type="InterPro" id="IPR029024">
    <property type="entry name" value="TerB-like"/>
</dbReference>
<dbReference type="CDD" id="cd07313">
    <property type="entry name" value="terB_like_2"/>
    <property type="match status" value="1"/>
</dbReference>
<dbReference type="InterPro" id="IPR007791">
    <property type="entry name" value="DjlA_N"/>
</dbReference>
<dbReference type="RefSeq" id="WP_150004457.1">
    <property type="nucleotide sequence ID" value="NZ_BMOV01000002.1"/>
</dbReference>
<name>A0ABQ2LAR9_9PROT</name>
<dbReference type="Proteomes" id="UP000602381">
    <property type="component" value="Unassembled WGS sequence"/>
</dbReference>
<gene>
    <name evidence="2" type="ORF">GCM10007972_09300</name>
</gene>
<feature type="domain" description="Co-chaperone DjlA N-terminal" evidence="1">
    <location>
        <begin position="26"/>
        <end position="142"/>
    </location>
</feature>
<dbReference type="EMBL" id="BMOV01000002">
    <property type="protein sequence ID" value="GGO08666.1"/>
    <property type="molecule type" value="Genomic_DNA"/>
</dbReference>
<protein>
    <recommendedName>
        <fullName evidence="1">Co-chaperone DjlA N-terminal domain-containing protein</fullName>
    </recommendedName>
</protein>
<sequence length="157" mass="17324">MLTRIRAFFDRVGGEDAAKAAHEDRHVAAAALLLEAASLDGVLGEEEEAAIRKVLDDRFDFSQDDIESLIAEARGHSDGSVQLLGFTAKIKDACSYEERVEMIEMLWEVAYADGVLHDYEANLLRRVGGLLYVSDRDRGDARKRVVARLGLTEGGED</sequence>
<dbReference type="Gene3D" id="1.10.3680.10">
    <property type="entry name" value="TerB-like"/>
    <property type="match status" value="1"/>
</dbReference>
<organism evidence="2 3">
    <name type="scientific">Iodidimonas muriae</name>
    <dbReference type="NCBI Taxonomy" id="261467"/>
    <lineage>
        <taxon>Bacteria</taxon>
        <taxon>Pseudomonadati</taxon>
        <taxon>Pseudomonadota</taxon>
        <taxon>Alphaproteobacteria</taxon>
        <taxon>Iodidimonadales</taxon>
        <taxon>Iodidimonadaceae</taxon>
        <taxon>Iodidimonas</taxon>
    </lineage>
</organism>
<evidence type="ECO:0000313" key="3">
    <source>
        <dbReference type="Proteomes" id="UP000602381"/>
    </source>
</evidence>
<dbReference type="Pfam" id="PF05099">
    <property type="entry name" value="TerB"/>
    <property type="match status" value="1"/>
</dbReference>
<comment type="caution">
    <text evidence="2">The sequence shown here is derived from an EMBL/GenBank/DDBJ whole genome shotgun (WGS) entry which is preliminary data.</text>
</comment>
<reference evidence="3" key="1">
    <citation type="journal article" date="2019" name="Int. J. Syst. Evol. Microbiol.">
        <title>The Global Catalogue of Microorganisms (GCM) 10K type strain sequencing project: providing services to taxonomists for standard genome sequencing and annotation.</title>
        <authorList>
            <consortium name="The Broad Institute Genomics Platform"/>
            <consortium name="The Broad Institute Genome Sequencing Center for Infectious Disease"/>
            <person name="Wu L."/>
            <person name="Ma J."/>
        </authorList>
    </citation>
    <scope>NUCLEOTIDE SEQUENCE [LARGE SCALE GENOMIC DNA]</scope>
    <source>
        <strain evidence="3">JCM 17843</strain>
    </source>
</reference>
<accession>A0ABQ2LAR9</accession>
<evidence type="ECO:0000313" key="2">
    <source>
        <dbReference type="EMBL" id="GGO08666.1"/>
    </source>
</evidence>
<evidence type="ECO:0000259" key="1">
    <source>
        <dbReference type="Pfam" id="PF05099"/>
    </source>
</evidence>
<proteinExistence type="predicted"/>
<keyword evidence="3" id="KW-1185">Reference proteome</keyword>